<organism evidence="2">
    <name type="scientific">Amphimedon queenslandica</name>
    <name type="common">Sponge</name>
    <dbReference type="NCBI Taxonomy" id="400682"/>
    <lineage>
        <taxon>Eukaryota</taxon>
        <taxon>Metazoa</taxon>
        <taxon>Porifera</taxon>
        <taxon>Demospongiae</taxon>
        <taxon>Heteroscleromorpha</taxon>
        <taxon>Haplosclerida</taxon>
        <taxon>Niphatidae</taxon>
        <taxon>Amphimedon</taxon>
    </lineage>
</organism>
<proteinExistence type="predicted"/>
<evidence type="ECO:0000313" key="2">
    <source>
        <dbReference type="EnsemblMetazoa" id="Aqu2.1.29057_001"/>
    </source>
</evidence>
<dbReference type="EnsemblMetazoa" id="Aqu2.1.29057_001">
    <property type="protein sequence ID" value="Aqu2.1.29057_001"/>
    <property type="gene ID" value="Aqu2.1.29057"/>
</dbReference>
<keyword evidence="1" id="KW-1133">Transmembrane helix</keyword>
<accession>A0A1X7UNS2</accession>
<dbReference type="InParanoid" id="A0A1X7UNS2"/>
<sequence length="53" mass="6068">MKRLPVDEDLTPEDAVMDEKAMARRQLWGSVAMFAAIVVSLRVGPYLWRFLTS</sequence>
<protein>
    <submittedName>
        <fullName evidence="2">Uncharacterized protein</fullName>
    </submittedName>
</protein>
<dbReference type="AlphaFoldDB" id="A0A1X7UNS2"/>
<evidence type="ECO:0000256" key="1">
    <source>
        <dbReference type="SAM" id="Phobius"/>
    </source>
</evidence>
<name>A0A1X7UNS2_AMPQE</name>
<keyword evidence="1" id="KW-0812">Transmembrane</keyword>
<keyword evidence="1" id="KW-0472">Membrane</keyword>
<reference evidence="2" key="1">
    <citation type="submission" date="2017-05" db="UniProtKB">
        <authorList>
            <consortium name="EnsemblMetazoa"/>
        </authorList>
    </citation>
    <scope>IDENTIFICATION</scope>
</reference>
<feature type="transmembrane region" description="Helical" evidence="1">
    <location>
        <begin position="27"/>
        <end position="48"/>
    </location>
</feature>